<reference evidence="2 3" key="2">
    <citation type="journal article" date="2011" name="Stand. Genomic Sci.">
        <title>Complete genome sequence of Staphylothermus hellenicus P8.</title>
        <authorList>
            <person name="Anderson I."/>
            <person name="Wirth R."/>
            <person name="Lucas S."/>
            <person name="Copeland A."/>
            <person name="Lapidus A."/>
            <person name="Cheng J.F."/>
            <person name="Goodwin L."/>
            <person name="Pitluck S."/>
            <person name="Davenport K."/>
            <person name="Detter J.C."/>
            <person name="Han C."/>
            <person name="Tapia R."/>
            <person name="Land M."/>
            <person name="Hauser L."/>
            <person name="Pati A."/>
            <person name="Mikhailova N."/>
            <person name="Woyke T."/>
            <person name="Klenk H.P."/>
            <person name="Kyrpides N."/>
            <person name="Ivanova N."/>
        </authorList>
    </citation>
    <scope>NUCLEOTIDE SEQUENCE [LARGE SCALE GENOMIC DNA]</scope>
    <source>
        <strain evidence="3">DSM 12710 / JCM 10830 / BK20S6-10-b1 / P8</strain>
    </source>
</reference>
<evidence type="ECO:0000256" key="1">
    <source>
        <dbReference type="HAMAP-Rule" id="MF_00585"/>
    </source>
</evidence>
<dbReference type="HAMAP" id="MF_00585">
    <property type="entry name" value="UPF0216"/>
    <property type="match status" value="1"/>
</dbReference>
<evidence type="ECO:0000313" key="2">
    <source>
        <dbReference type="EMBL" id="ADI32386.1"/>
    </source>
</evidence>
<organism evidence="2 3">
    <name type="scientific">Staphylothermus hellenicus (strain DSM 12710 / JCM 10830 / BK20S6-10-b1 / P8)</name>
    <dbReference type="NCBI Taxonomy" id="591019"/>
    <lineage>
        <taxon>Archaea</taxon>
        <taxon>Thermoproteota</taxon>
        <taxon>Thermoprotei</taxon>
        <taxon>Desulfurococcales</taxon>
        <taxon>Desulfurococcaceae</taxon>
        <taxon>Staphylothermus</taxon>
    </lineage>
</organism>
<dbReference type="Pfam" id="PF01886">
    <property type="entry name" value="DUF61"/>
    <property type="match status" value="1"/>
</dbReference>
<comment type="similarity">
    <text evidence="1">Belongs to the UPF0216 family.</text>
</comment>
<dbReference type="HOGENOM" id="CLU_146474_0_0_2"/>
<accession>D7D9E0</accession>
<dbReference type="InterPro" id="IPR002746">
    <property type="entry name" value="UPF0216"/>
</dbReference>
<sequence>MFFLSDHFNDLIMRALSEELRIVNKHLVYRKKSLCDLLSMDIPYLVLRDGSKSLVDRRELILLKNLVEGDPCKLMLPIIIEYNPSLGKSAYVVRDEIAAKALSKLLSLKYENGPLILYRPQLYMVRLKLRTVTTIIFIPSSPS</sequence>
<dbReference type="eggNOG" id="arCOG01921">
    <property type="taxonomic scope" value="Archaea"/>
</dbReference>
<dbReference type="AlphaFoldDB" id="D7D9E0"/>
<keyword evidence="3" id="KW-1185">Reference proteome</keyword>
<evidence type="ECO:0000313" key="3">
    <source>
        <dbReference type="Proteomes" id="UP000002573"/>
    </source>
</evidence>
<dbReference type="STRING" id="591019.Shell_1293"/>
<dbReference type="NCBIfam" id="NF003153">
    <property type="entry name" value="PRK04115.1"/>
    <property type="match status" value="1"/>
</dbReference>
<dbReference type="EMBL" id="CP002051">
    <property type="protein sequence ID" value="ADI32386.1"/>
    <property type="molecule type" value="Genomic_DNA"/>
</dbReference>
<dbReference type="KEGG" id="shc:Shell_1293"/>
<dbReference type="GeneID" id="9234582"/>
<protein>
    <recommendedName>
        <fullName evidence="1">UPF0216 protein Shell_1293</fullName>
    </recommendedName>
</protein>
<name>D7D9E0_STAHD</name>
<gene>
    <name evidence="2" type="ordered locus">Shell_1293</name>
</gene>
<proteinExistence type="inferred from homology"/>
<dbReference type="Proteomes" id="UP000002573">
    <property type="component" value="Chromosome"/>
</dbReference>
<dbReference type="RefSeq" id="WP_013143584.1">
    <property type="nucleotide sequence ID" value="NC_014205.1"/>
</dbReference>
<reference evidence="3" key="1">
    <citation type="submission" date="2010-05" db="EMBL/GenBank/DDBJ databases">
        <title>Complete sequence of Staphylothermus hellenicus DSM 12710.</title>
        <authorList>
            <consortium name="US DOE Joint Genome Institute"/>
            <person name="Lucas S."/>
            <person name="Copeland A."/>
            <person name="Lapidus A."/>
            <person name="Cheng J.-F."/>
            <person name="Bruce D."/>
            <person name="Goodwin L."/>
            <person name="Pitluck S."/>
            <person name="Davenport K."/>
            <person name="Detter J.C."/>
            <person name="Han C."/>
            <person name="Tapia R."/>
            <person name="Larimer F."/>
            <person name="Land M."/>
            <person name="Hauser L."/>
            <person name="Kyrpides N."/>
            <person name="Mikhailova N."/>
            <person name="Anderson I.J."/>
            <person name="Woyke T."/>
        </authorList>
    </citation>
    <scope>NUCLEOTIDE SEQUENCE [LARGE SCALE GENOMIC DNA]</scope>
    <source>
        <strain evidence="3">DSM 12710 / JCM 10830 / BK20S6-10-b1 / P8</strain>
    </source>
</reference>